<dbReference type="Proteomes" id="UP000587760">
    <property type="component" value="Unassembled WGS sequence"/>
</dbReference>
<dbReference type="SUPFAM" id="SSF49303">
    <property type="entry name" value="beta-Galactosidase/glucuronidase domain"/>
    <property type="match status" value="1"/>
</dbReference>
<evidence type="ECO:0000256" key="3">
    <source>
        <dbReference type="ARBA" id="ARBA00023295"/>
    </source>
</evidence>
<dbReference type="SUPFAM" id="SSF51445">
    <property type="entry name" value="(Trans)glycosidases"/>
    <property type="match status" value="1"/>
</dbReference>
<evidence type="ECO:0000259" key="5">
    <source>
        <dbReference type="Pfam" id="PF02836"/>
    </source>
</evidence>
<dbReference type="InterPro" id="IPR008979">
    <property type="entry name" value="Galactose-bd-like_sf"/>
</dbReference>
<proteinExistence type="inferred from homology"/>
<dbReference type="InterPro" id="IPR051913">
    <property type="entry name" value="GH2_Domain-Containing"/>
</dbReference>
<organism evidence="7 8">
    <name type="scientific">Spirochaeta isovalerica</name>
    <dbReference type="NCBI Taxonomy" id="150"/>
    <lineage>
        <taxon>Bacteria</taxon>
        <taxon>Pseudomonadati</taxon>
        <taxon>Spirochaetota</taxon>
        <taxon>Spirochaetia</taxon>
        <taxon>Spirochaetales</taxon>
        <taxon>Spirochaetaceae</taxon>
        <taxon>Spirochaeta</taxon>
    </lineage>
</organism>
<protein>
    <recommendedName>
        <fullName evidence="9">Beta-galactosidase</fullName>
    </recommendedName>
</protein>
<feature type="domain" description="Beta-mannosidase-like galactose-binding" evidence="6">
    <location>
        <begin position="294"/>
        <end position="372"/>
    </location>
</feature>
<keyword evidence="2" id="KW-0378">Hydrolase</keyword>
<dbReference type="GO" id="GO:0004553">
    <property type="term" value="F:hydrolase activity, hydrolyzing O-glycosyl compounds"/>
    <property type="evidence" value="ECO:0007669"/>
    <property type="project" value="InterPro"/>
</dbReference>
<keyword evidence="3" id="KW-0326">Glycosidase</keyword>
<dbReference type="Gene3D" id="3.20.20.80">
    <property type="entry name" value="Glycosidases"/>
    <property type="match status" value="1"/>
</dbReference>
<name>A0A841R9A2_9SPIO</name>
<keyword evidence="8" id="KW-1185">Reference proteome</keyword>
<dbReference type="PANTHER" id="PTHR42732:SF1">
    <property type="entry name" value="BETA-MANNOSIDASE"/>
    <property type="match status" value="1"/>
</dbReference>
<evidence type="ECO:0008006" key="9">
    <source>
        <dbReference type="Google" id="ProtNLM"/>
    </source>
</evidence>
<dbReference type="Gene3D" id="2.60.40.10">
    <property type="entry name" value="Immunoglobulins"/>
    <property type="match status" value="1"/>
</dbReference>
<evidence type="ECO:0000259" key="4">
    <source>
        <dbReference type="Pfam" id="PF00703"/>
    </source>
</evidence>
<feature type="domain" description="Glycoside hydrolase family 2 immunoglobulin-like beta-sandwich" evidence="4">
    <location>
        <begin position="441"/>
        <end position="546"/>
    </location>
</feature>
<comment type="similarity">
    <text evidence="1">Belongs to the glycosyl hydrolase 2 family.</text>
</comment>
<dbReference type="Pfam" id="PF00703">
    <property type="entry name" value="Glyco_hydro_2"/>
    <property type="match status" value="1"/>
</dbReference>
<dbReference type="InterPro" id="IPR017853">
    <property type="entry name" value="GH"/>
</dbReference>
<dbReference type="InterPro" id="IPR006102">
    <property type="entry name" value="Ig-like_GH2"/>
</dbReference>
<dbReference type="Gene3D" id="2.60.120.260">
    <property type="entry name" value="Galactose-binding domain-like"/>
    <property type="match status" value="1"/>
</dbReference>
<accession>A0A841R9A2</accession>
<evidence type="ECO:0000259" key="6">
    <source>
        <dbReference type="Pfam" id="PF22666"/>
    </source>
</evidence>
<dbReference type="InterPro" id="IPR013783">
    <property type="entry name" value="Ig-like_fold"/>
</dbReference>
<dbReference type="AlphaFoldDB" id="A0A841R9A2"/>
<dbReference type="PANTHER" id="PTHR42732">
    <property type="entry name" value="BETA-GALACTOSIDASE"/>
    <property type="match status" value="1"/>
</dbReference>
<dbReference type="InterPro" id="IPR006103">
    <property type="entry name" value="Glyco_hydro_2_cat"/>
</dbReference>
<dbReference type="GO" id="GO:0005975">
    <property type="term" value="P:carbohydrate metabolic process"/>
    <property type="evidence" value="ECO:0007669"/>
    <property type="project" value="InterPro"/>
</dbReference>
<evidence type="ECO:0000256" key="1">
    <source>
        <dbReference type="ARBA" id="ARBA00007401"/>
    </source>
</evidence>
<dbReference type="InterPro" id="IPR036156">
    <property type="entry name" value="Beta-gal/glucu_dom_sf"/>
</dbReference>
<evidence type="ECO:0000256" key="2">
    <source>
        <dbReference type="ARBA" id="ARBA00022801"/>
    </source>
</evidence>
<dbReference type="EMBL" id="JACHGJ010000002">
    <property type="protein sequence ID" value="MBB6479941.1"/>
    <property type="molecule type" value="Genomic_DNA"/>
</dbReference>
<dbReference type="RefSeq" id="WP_184745624.1">
    <property type="nucleotide sequence ID" value="NZ_JACHGJ010000002.1"/>
</dbReference>
<gene>
    <name evidence="7" type="ORF">HNR50_001599</name>
</gene>
<dbReference type="InterPro" id="IPR054593">
    <property type="entry name" value="Beta-mannosidase-like_N2"/>
</dbReference>
<dbReference type="SUPFAM" id="SSF49785">
    <property type="entry name" value="Galactose-binding domain-like"/>
    <property type="match status" value="1"/>
</dbReference>
<feature type="domain" description="Glycoside hydrolase family 2 catalytic" evidence="5">
    <location>
        <begin position="550"/>
        <end position="772"/>
    </location>
</feature>
<dbReference type="Pfam" id="PF02836">
    <property type="entry name" value="Glyco_hydro_2_C"/>
    <property type="match status" value="1"/>
</dbReference>
<evidence type="ECO:0000313" key="8">
    <source>
        <dbReference type="Proteomes" id="UP000587760"/>
    </source>
</evidence>
<reference evidence="7 8" key="1">
    <citation type="submission" date="2020-08" db="EMBL/GenBank/DDBJ databases">
        <title>Genomic Encyclopedia of Type Strains, Phase IV (KMG-IV): sequencing the most valuable type-strain genomes for metagenomic binning, comparative biology and taxonomic classification.</title>
        <authorList>
            <person name="Goeker M."/>
        </authorList>
    </citation>
    <scope>NUCLEOTIDE SEQUENCE [LARGE SCALE GENOMIC DNA]</scope>
    <source>
        <strain evidence="7 8">DSM 2461</strain>
    </source>
</reference>
<sequence length="1220" mass="138537">MLTDNFETDRLDKQVWEIIGRGNLSLNNGILLVEDCYVTTTASEWSDYSFQFRGRTPAHEDQVQIWAGFRHFNRDFRYVAALRGGNNNHLYLARYGAEGFDRFLDIEPLDFKPVTGKWYDLKIVVAGPTIAVYLGDEEEPRLLAEDPEAPFRNGGVSLGGSYLATEFTHVKVAPVEKNCLNGVHRAQKLPIVSDKEAKRQKQRELFKPFVIDNISDDRSEFSLNGNWLFLPDNKRETDGSSALEDDTAWHVMDVPNLWGPARAWLEGETFQNGKFNKGMNDTFHQLEKDRCDSYTFNWGETESAWYRNTLVLPDGIDRKQLVLHFEGVSYISEVYINGIKLHENRGMFGPFDVDISRNVKPGRNIIAVHVNRVANSPSVGSGDLANDTIDANYAAAWDIIEHGSKGKVLQQLDEMELPRGFLQGTPGGIWKPVTLIISEKVKIEETFFNPSMDSAHIDVWYKNSGDTDRTATLNYTIIEKSNGTVLCDGTIEEVKLKAGERRKVSFSTPEVSAKLWAPGEPNLYNLKLVVTTSEGVDTLTETVGFRTVATEGNRVIFNGKPLWIRGANHMPAHIRPNDENLAKKFMKLALEHNVIATRTHGAPFSKNWMKAADESGVMVSYEGTWPWLMLRGNDVPPEEATSIWLDDMERLFKANRNHPSIFLWTVNNEMKFLIYAAGKVLKAKGALLNRAMKTVRNLDPSRPVVADSAYFRKVAYYIPRLSLIMNKIDDGDIDDPHIYSSWYENSFYHLVNGEFSKMYAMKNRPLISQEAGTGYPRADDGLPTRVYLFYHQTPQTWVGKDAYEHSDPKYFQERHAMLTKGTIETIRRVDHTKISGVMPFAFETWFYHQHDYKKVTPMETAKKIRMTFQPILASMDLQILHYYAGGEIKSKLALLNDDKDHPVLEEPVVNCEVRYNGKILSKKVVAFDNIPYYNKAEKDFGLTIPENLPSPRIDVELRLIVESAGKPLSENSYKITLADKSWALPDKKSPRKYVTLKIEKEVQKLLDFLGFEYRTISKIGHDNIKEETLLIGNRTRLKSKQINQLKKTAAAGGNIIMLNSGKSVLNVFPDLVTHYNKAFHEIVNMNIKESPVFADLDPLDISWFPYKPYKKKKAGYLDAYVPESTGLEQTVHKLIYKVKVPHVAIGRYTVNRFDPDVSVLAEALLPHGYLSDPQQYKDIGGSVLFDIKLGKGSFRVSSIRFDAVDLDPIAAKLMGNVLKI</sequence>
<dbReference type="Pfam" id="PF22666">
    <property type="entry name" value="Glyco_hydro_2_N2"/>
    <property type="match status" value="1"/>
</dbReference>
<comment type="caution">
    <text evidence="7">The sequence shown here is derived from an EMBL/GenBank/DDBJ whole genome shotgun (WGS) entry which is preliminary data.</text>
</comment>
<dbReference type="Gene3D" id="2.60.120.560">
    <property type="entry name" value="Exo-inulinase, domain 1"/>
    <property type="match status" value="1"/>
</dbReference>
<evidence type="ECO:0000313" key="7">
    <source>
        <dbReference type="EMBL" id="MBB6479941.1"/>
    </source>
</evidence>